<evidence type="ECO:0000256" key="9">
    <source>
        <dbReference type="ARBA" id="ARBA00022777"/>
    </source>
</evidence>
<organism evidence="15">
    <name type="scientific">Sesamum radiatum</name>
    <name type="common">Black benniseed</name>
    <dbReference type="NCBI Taxonomy" id="300843"/>
    <lineage>
        <taxon>Eukaryota</taxon>
        <taxon>Viridiplantae</taxon>
        <taxon>Streptophyta</taxon>
        <taxon>Embryophyta</taxon>
        <taxon>Tracheophyta</taxon>
        <taxon>Spermatophyta</taxon>
        <taxon>Magnoliopsida</taxon>
        <taxon>eudicotyledons</taxon>
        <taxon>Gunneridae</taxon>
        <taxon>Pentapetalae</taxon>
        <taxon>asterids</taxon>
        <taxon>lamiids</taxon>
        <taxon>Lamiales</taxon>
        <taxon>Pedaliaceae</taxon>
        <taxon>Sesamum</taxon>
    </lineage>
</organism>
<comment type="similarity">
    <text evidence="1">Belongs to the protein kinase superfamily. CMGC Ser/Thr protein kinase family. CDC2/CDKX subfamily.</text>
</comment>
<gene>
    <name evidence="15" type="ORF">Sradi_1085800</name>
</gene>
<feature type="domain" description="Protein kinase" evidence="14">
    <location>
        <begin position="4"/>
        <end position="289"/>
    </location>
</feature>
<dbReference type="GO" id="GO:0051445">
    <property type="term" value="P:regulation of meiotic cell cycle"/>
    <property type="evidence" value="ECO:0007669"/>
    <property type="project" value="TreeGrafter"/>
</dbReference>
<evidence type="ECO:0000259" key="14">
    <source>
        <dbReference type="PROSITE" id="PS50011"/>
    </source>
</evidence>
<evidence type="ECO:0000256" key="5">
    <source>
        <dbReference type="ARBA" id="ARBA00022618"/>
    </source>
</evidence>
<dbReference type="GO" id="GO:0000307">
    <property type="term" value="C:cyclin-dependent protein kinase holoenzyme complex"/>
    <property type="evidence" value="ECO:0007669"/>
    <property type="project" value="TreeGrafter"/>
</dbReference>
<comment type="caution">
    <text evidence="15">The sequence shown here is derived from an EMBL/GenBank/DDBJ whole genome shotgun (WGS) entry which is preliminary data.</text>
</comment>
<dbReference type="GO" id="GO:0030332">
    <property type="term" value="F:cyclin binding"/>
    <property type="evidence" value="ECO:0007669"/>
    <property type="project" value="TreeGrafter"/>
</dbReference>
<dbReference type="Gene3D" id="1.10.510.10">
    <property type="entry name" value="Transferase(Phosphotransferase) domain 1"/>
    <property type="match status" value="1"/>
</dbReference>
<keyword evidence="7" id="KW-0547">Nucleotide-binding</keyword>
<dbReference type="InterPro" id="IPR008271">
    <property type="entry name" value="Ser/Thr_kinase_AS"/>
</dbReference>
<accession>A0AAW2V9F2</accession>
<comment type="catalytic activity">
    <reaction evidence="13">
        <text>L-seryl-[protein] + ATP = O-phospho-L-seryl-[protein] + ADP + H(+)</text>
        <dbReference type="Rhea" id="RHEA:17989"/>
        <dbReference type="Rhea" id="RHEA-COMP:9863"/>
        <dbReference type="Rhea" id="RHEA-COMP:11604"/>
        <dbReference type="ChEBI" id="CHEBI:15378"/>
        <dbReference type="ChEBI" id="CHEBI:29999"/>
        <dbReference type="ChEBI" id="CHEBI:30616"/>
        <dbReference type="ChEBI" id="CHEBI:83421"/>
        <dbReference type="ChEBI" id="CHEBI:456216"/>
        <dbReference type="EC" id="2.7.11.22"/>
    </reaction>
</comment>
<dbReference type="PROSITE" id="PS00108">
    <property type="entry name" value="PROTEIN_KINASE_ST"/>
    <property type="match status" value="1"/>
</dbReference>
<evidence type="ECO:0000256" key="3">
    <source>
        <dbReference type="ARBA" id="ARBA00022527"/>
    </source>
</evidence>
<evidence type="ECO:0000256" key="13">
    <source>
        <dbReference type="ARBA" id="ARBA00048367"/>
    </source>
</evidence>
<evidence type="ECO:0000256" key="7">
    <source>
        <dbReference type="ARBA" id="ARBA00022741"/>
    </source>
</evidence>
<evidence type="ECO:0000256" key="2">
    <source>
        <dbReference type="ARBA" id="ARBA00012425"/>
    </source>
</evidence>
<dbReference type="SUPFAM" id="SSF56112">
    <property type="entry name" value="Protein kinase-like (PK-like)"/>
    <property type="match status" value="1"/>
</dbReference>
<dbReference type="CDD" id="cd07829">
    <property type="entry name" value="STKc_CDK_like"/>
    <property type="match status" value="1"/>
</dbReference>
<reference evidence="15" key="1">
    <citation type="submission" date="2020-06" db="EMBL/GenBank/DDBJ databases">
        <authorList>
            <person name="Li T."/>
            <person name="Hu X."/>
            <person name="Zhang T."/>
            <person name="Song X."/>
            <person name="Zhang H."/>
            <person name="Dai N."/>
            <person name="Sheng W."/>
            <person name="Hou X."/>
            <person name="Wei L."/>
        </authorList>
    </citation>
    <scope>NUCLEOTIDE SEQUENCE</scope>
    <source>
        <strain evidence="15">G02</strain>
        <tissue evidence="15">Leaf</tissue>
    </source>
</reference>
<evidence type="ECO:0000313" key="15">
    <source>
        <dbReference type="EMBL" id="KAL0425510.1"/>
    </source>
</evidence>
<evidence type="ECO:0000256" key="1">
    <source>
        <dbReference type="ARBA" id="ARBA00006485"/>
    </source>
</evidence>
<evidence type="ECO:0000256" key="6">
    <source>
        <dbReference type="ARBA" id="ARBA00022679"/>
    </source>
</evidence>
<dbReference type="GO" id="GO:0005634">
    <property type="term" value="C:nucleus"/>
    <property type="evidence" value="ECO:0007669"/>
    <property type="project" value="TreeGrafter"/>
</dbReference>
<dbReference type="InterPro" id="IPR000719">
    <property type="entry name" value="Prot_kinase_dom"/>
</dbReference>
<keyword evidence="6" id="KW-0808">Transferase</keyword>
<dbReference type="GO" id="GO:0005524">
    <property type="term" value="F:ATP binding"/>
    <property type="evidence" value="ECO:0007669"/>
    <property type="project" value="UniProtKB-KW"/>
</dbReference>
<dbReference type="SMART" id="SM00220">
    <property type="entry name" value="S_TKc"/>
    <property type="match status" value="1"/>
</dbReference>
<keyword evidence="11" id="KW-0131">Cell cycle</keyword>
<evidence type="ECO:0000256" key="11">
    <source>
        <dbReference type="ARBA" id="ARBA00023306"/>
    </source>
</evidence>
<evidence type="ECO:0000256" key="10">
    <source>
        <dbReference type="ARBA" id="ARBA00022840"/>
    </source>
</evidence>
<dbReference type="EC" id="2.7.11.22" evidence="2"/>
<dbReference type="GO" id="GO:0051301">
    <property type="term" value="P:cell division"/>
    <property type="evidence" value="ECO:0007669"/>
    <property type="project" value="UniProtKB-KW"/>
</dbReference>
<dbReference type="InterPro" id="IPR050108">
    <property type="entry name" value="CDK"/>
</dbReference>
<sequence length="296" mass="33564">MERYERLRGIAYGGFSEVHMYKDLRNGQTVAVKWIKIGDKDEGLPHEVLREISVLKELDHENIVRLLDVVAKEKSIYLVFEYLDLDLGKFITDHSTTGIDPLVIKGFLFQILKGVSYCHSQKVLHRDLKPHNLLVDVRSKTIKLADFGLARTFDVPLPEYTTGIATLGYKAPEVLLGMRYSSAVDIWSVGCIFAKMVTRHGLFSGMSGPVLMSDILSIFPVPNERDWPGITSALPKLMEMETYPSEPKMTLADLVPGLDEEGFDLLSRMLCMDPKRRITAYDALKHPYFKDLQGNR</sequence>
<dbReference type="GO" id="GO:0010468">
    <property type="term" value="P:regulation of gene expression"/>
    <property type="evidence" value="ECO:0007669"/>
    <property type="project" value="TreeGrafter"/>
</dbReference>
<dbReference type="GO" id="GO:0010389">
    <property type="term" value="P:regulation of G2/M transition of mitotic cell cycle"/>
    <property type="evidence" value="ECO:0007669"/>
    <property type="project" value="TreeGrafter"/>
</dbReference>
<dbReference type="Gene3D" id="3.30.200.20">
    <property type="entry name" value="Phosphorylase Kinase, domain 1"/>
    <property type="match status" value="1"/>
</dbReference>
<keyword evidence="9" id="KW-0418">Kinase</keyword>
<keyword evidence="10" id="KW-0067">ATP-binding</keyword>
<dbReference type="InterPro" id="IPR011009">
    <property type="entry name" value="Kinase-like_dom_sf"/>
</dbReference>
<dbReference type="GO" id="GO:0007165">
    <property type="term" value="P:signal transduction"/>
    <property type="evidence" value="ECO:0007669"/>
    <property type="project" value="TreeGrafter"/>
</dbReference>
<evidence type="ECO:0000256" key="8">
    <source>
        <dbReference type="ARBA" id="ARBA00022776"/>
    </source>
</evidence>
<keyword evidence="4" id="KW-0597">Phosphoprotein</keyword>
<dbReference type="GO" id="GO:0005737">
    <property type="term" value="C:cytoplasm"/>
    <property type="evidence" value="ECO:0007669"/>
    <property type="project" value="TreeGrafter"/>
</dbReference>
<dbReference type="GO" id="GO:0004693">
    <property type="term" value="F:cyclin-dependent protein serine/threonine kinase activity"/>
    <property type="evidence" value="ECO:0007669"/>
    <property type="project" value="UniProtKB-EC"/>
</dbReference>
<dbReference type="PROSITE" id="PS50011">
    <property type="entry name" value="PROTEIN_KINASE_DOM"/>
    <property type="match status" value="1"/>
</dbReference>
<keyword evidence="3" id="KW-0723">Serine/threonine-protein kinase</keyword>
<dbReference type="AlphaFoldDB" id="A0AAW2V9F2"/>
<dbReference type="EMBL" id="JACGWJ010000004">
    <property type="protein sequence ID" value="KAL0425510.1"/>
    <property type="molecule type" value="Genomic_DNA"/>
</dbReference>
<name>A0AAW2V9F2_SESRA</name>
<protein>
    <recommendedName>
        <fullName evidence="2">cyclin-dependent kinase</fullName>
        <ecNumber evidence="2">2.7.11.22</ecNumber>
    </recommendedName>
</protein>
<proteinExistence type="inferred from homology"/>
<keyword evidence="8" id="KW-0498">Mitosis</keyword>
<dbReference type="Pfam" id="PF00069">
    <property type="entry name" value="Pkinase"/>
    <property type="match status" value="1"/>
</dbReference>
<evidence type="ECO:0000256" key="12">
    <source>
        <dbReference type="ARBA" id="ARBA00047811"/>
    </source>
</evidence>
<dbReference type="GO" id="GO:0000082">
    <property type="term" value="P:G1/S transition of mitotic cell cycle"/>
    <property type="evidence" value="ECO:0007669"/>
    <property type="project" value="TreeGrafter"/>
</dbReference>
<reference evidence="15" key="2">
    <citation type="journal article" date="2024" name="Plant">
        <title>Genomic evolution and insights into agronomic trait innovations of Sesamum species.</title>
        <authorList>
            <person name="Miao H."/>
            <person name="Wang L."/>
            <person name="Qu L."/>
            <person name="Liu H."/>
            <person name="Sun Y."/>
            <person name="Le M."/>
            <person name="Wang Q."/>
            <person name="Wei S."/>
            <person name="Zheng Y."/>
            <person name="Lin W."/>
            <person name="Duan Y."/>
            <person name="Cao H."/>
            <person name="Xiong S."/>
            <person name="Wang X."/>
            <person name="Wei L."/>
            <person name="Li C."/>
            <person name="Ma Q."/>
            <person name="Ju M."/>
            <person name="Zhao R."/>
            <person name="Li G."/>
            <person name="Mu C."/>
            <person name="Tian Q."/>
            <person name="Mei H."/>
            <person name="Zhang T."/>
            <person name="Gao T."/>
            <person name="Zhang H."/>
        </authorList>
    </citation>
    <scope>NUCLEOTIDE SEQUENCE</scope>
    <source>
        <strain evidence="15">G02</strain>
    </source>
</reference>
<keyword evidence="5 15" id="KW-0132">Cell division</keyword>
<dbReference type="PANTHER" id="PTHR24056:SF548">
    <property type="entry name" value="CYCLIN-DEPENDENT KINASE A-1"/>
    <property type="match status" value="1"/>
</dbReference>
<dbReference type="FunFam" id="3.30.200.20:FF:000124">
    <property type="entry name" value="Cyclin-dependent kinase 4"/>
    <property type="match status" value="1"/>
</dbReference>
<evidence type="ECO:0000256" key="4">
    <source>
        <dbReference type="ARBA" id="ARBA00022553"/>
    </source>
</evidence>
<comment type="catalytic activity">
    <reaction evidence="12">
        <text>L-threonyl-[protein] + ATP = O-phospho-L-threonyl-[protein] + ADP + H(+)</text>
        <dbReference type="Rhea" id="RHEA:46608"/>
        <dbReference type="Rhea" id="RHEA-COMP:11060"/>
        <dbReference type="Rhea" id="RHEA-COMP:11605"/>
        <dbReference type="ChEBI" id="CHEBI:15378"/>
        <dbReference type="ChEBI" id="CHEBI:30013"/>
        <dbReference type="ChEBI" id="CHEBI:30616"/>
        <dbReference type="ChEBI" id="CHEBI:61977"/>
        <dbReference type="ChEBI" id="CHEBI:456216"/>
        <dbReference type="EC" id="2.7.11.22"/>
    </reaction>
</comment>
<dbReference type="PANTHER" id="PTHR24056">
    <property type="entry name" value="CELL DIVISION PROTEIN KINASE"/>
    <property type="match status" value="1"/>
</dbReference>
<dbReference type="FunFam" id="1.10.510.10:FF:000624">
    <property type="entry name" value="Mitogen-activated protein kinase"/>
    <property type="match status" value="1"/>
</dbReference>